<proteinExistence type="predicted"/>
<reference evidence="2 3" key="1">
    <citation type="submission" date="2022-12" db="EMBL/GenBank/DDBJ databases">
        <title>Genomic features and morphological characterization of a novel Knufia sp. strain isolated from spacecraft assembly facility.</title>
        <authorList>
            <person name="Teixeira M."/>
            <person name="Chander A.M."/>
            <person name="Stajich J.E."/>
            <person name="Venkateswaran K."/>
        </authorList>
    </citation>
    <scope>NUCLEOTIDE SEQUENCE [LARGE SCALE GENOMIC DNA]</scope>
    <source>
        <strain evidence="2 3">FJI-L2-BK-P2</strain>
    </source>
</reference>
<dbReference type="PANTHER" id="PTHR43283:SF3">
    <property type="entry name" value="BETA-LACTAMASE FAMILY PROTEIN (AFU_ORTHOLOGUE AFUA_5G07500)"/>
    <property type="match status" value="1"/>
</dbReference>
<evidence type="ECO:0000313" key="2">
    <source>
        <dbReference type="EMBL" id="KAK5957663.1"/>
    </source>
</evidence>
<dbReference type="EMBL" id="JAKLMC020000002">
    <property type="protein sequence ID" value="KAK5957663.1"/>
    <property type="molecule type" value="Genomic_DNA"/>
</dbReference>
<name>A0AAN8EKW6_9EURO</name>
<sequence length="404" mass="44193">MAAKLTSSFEDLVKAKRVPGIGAIVLDKSGKQLYNSSFGTINANDENAAPFTNDTQLLVWSCTKLITSICALQLLEQGKLSLDDPVSKYLPREADVQVCERLDENSKPILRKQKTEMKIIHLMTHTAGYTYDFFGDDTIMHGYRAARGEISSLLNPSLEWQYNDMFLVHDPGTKHHYGINSDKLGFVVEAVSGLKLADYVAKYITTPLGMNNSGRLYKDDHWLRVHIKDEQGNLTAVEAIQPAVTNWKDGGGHFLISTLNDYSQVLLAILNEGTHPGTGNSILKPETVRDYLFRDFIPEIGCSSENIGLVKKGLVPGMSNTGDVGYTFPGGPRGWSCGLMINKEDAPGARKAGSGAWAGMGNQYFWIDPVAGLAGITGSQCPPFMDADVVGMAAEVERFAYEGR</sequence>
<dbReference type="Proteomes" id="UP001316803">
    <property type="component" value="Unassembled WGS sequence"/>
</dbReference>
<dbReference type="PANTHER" id="PTHR43283">
    <property type="entry name" value="BETA-LACTAMASE-RELATED"/>
    <property type="match status" value="1"/>
</dbReference>
<dbReference type="InterPro" id="IPR050789">
    <property type="entry name" value="Diverse_Enzym_Activities"/>
</dbReference>
<dbReference type="InterPro" id="IPR001466">
    <property type="entry name" value="Beta-lactam-related"/>
</dbReference>
<evidence type="ECO:0000259" key="1">
    <source>
        <dbReference type="Pfam" id="PF00144"/>
    </source>
</evidence>
<evidence type="ECO:0000313" key="3">
    <source>
        <dbReference type="Proteomes" id="UP001316803"/>
    </source>
</evidence>
<accession>A0AAN8EKW6</accession>
<dbReference type="AlphaFoldDB" id="A0AAN8EKW6"/>
<comment type="caution">
    <text evidence="2">The sequence shown here is derived from an EMBL/GenBank/DDBJ whole genome shotgun (WGS) entry which is preliminary data.</text>
</comment>
<dbReference type="Gene3D" id="3.40.710.10">
    <property type="entry name" value="DD-peptidase/beta-lactamase superfamily"/>
    <property type="match status" value="1"/>
</dbReference>
<dbReference type="SUPFAM" id="SSF56601">
    <property type="entry name" value="beta-lactamase/transpeptidase-like"/>
    <property type="match status" value="1"/>
</dbReference>
<feature type="domain" description="Beta-lactamase-related" evidence="1">
    <location>
        <begin position="8"/>
        <end position="377"/>
    </location>
</feature>
<keyword evidence="3" id="KW-1185">Reference proteome</keyword>
<dbReference type="InterPro" id="IPR012338">
    <property type="entry name" value="Beta-lactam/transpept-like"/>
</dbReference>
<protein>
    <recommendedName>
        <fullName evidence="1">Beta-lactamase-related domain-containing protein</fullName>
    </recommendedName>
</protein>
<organism evidence="2 3">
    <name type="scientific">Knufia fluminis</name>
    <dbReference type="NCBI Taxonomy" id="191047"/>
    <lineage>
        <taxon>Eukaryota</taxon>
        <taxon>Fungi</taxon>
        <taxon>Dikarya</taxon>
        <taxon>Ascomycota</taxon>
        <taxon>Pezizomycotina</taxon>
        <taxon>Eurotiomycetes</taxon>
        <taxon>Chaetothyriomycetidae</taxon>
        <taxon>Chaetothyriales</taxon>
        <taxon>Trichomeriaceae</taxon>
        <taxon>Knufia</taxon>
    </lineage>
</organism>
<dbReference type="Pfam" id="PF00144">
    <property type="entry name" value="Beta-lactamase"/>
    <property type="match status" value="1"/>
</dbReference>
<gene>
    <name evidence="2" type="ORF">OHC33_000851</name>
</gene>